<dbReference type="Pfam" id="PF09382">
    <property type="entry name" value="RQC"/>
    <property type="match status" value="1"/>
</dbReference>
<dbReference type="InterPro" id="IPR018982">
    <property type="entry name" value="RQC_domain"/>
</dbReference>
<reference evidence="11 12" key="1">
    <citation type="journal article" date="2012" name="BMC Genomics">
        <title>Comparative genomic analysis and phylogenetic position of Theileria equi.</title>
        <authorList>
            <person name="Kappmeyer L.S."/>
            <person name="Thiagarajan M."/>
            <person name="Herndon D.R."/>
            <person name="Ramsay J.D."/>
            <person name="Caler E."/>
            <person name="Djikeng A."/>
            <person name="Gillespie J.J."/>
            <person name="Lau A.O."/>
            <person name="Roalson E.H."/>
            <person name="Silva J.C."/>
            <person name="Silva M.G."/>
            <person name="Suarez C.E."/>
            <person name="Ueti M.W."/>
            <person name="Nene V.M."/>
            <person name="Mealey R.H."/>
            <person name="Knowles D.P."/>
            <person name="Brayton K.A."/>
        </authorList>
    </citation>
    <scope>NUCLEOTIDE SEQUENCE [LARGE SCALE GENOMIC DNA]</scope>
    <source>
        <strain evidence="11 12">WA</strain>
    </source>
</reference>
<feature type="domain" description="Helicase ATP-binding" evidence="9">
    <location>
        <begin position="414"/>
        <end position="592"/>
    </location>
</feature>
<dbReference type="STRING" id="1537102.L0B2T5"/>
<dbReference type="KEGG" id="beq:BEWA_008140"/>
<dbReference type="InterPro" id="IPR011545">
    <property type="entry name" value="DEAD/DEAH_box_helicase_dom"/>
</dbReference>
<organism evidence="11 12">
    <name type="scientific">Theileria equi strain WA</name>
    <dbReference type="NCBI Taxonomy" id="1537102"/>
    <lineage>
        <taxon>Eukaryota</taxon>
        <taxon>Sar</taxon>
        <taxon>Alveolata</taxon>
        <taxon>Apicomplexa</taxon>
        <taxon>Aconoidasida</taxon>
        <taxon>Piroplasmida</taxon>
        <taxon>Theileriidae</taxon>
        <taxon>Theileria</taxon>
    </lineage>
</organism>
<dbReference type="GO" id="GO:0043138">
    <property type="term" value="F:3'-5' DNA helicase activity"/>
    <property type="evidence" value="ECO:0007669"/>
    <property type="project" value="UniProtKB-EC"/>
</dbReference>
<sequence>MTMDDTNVADTAICVKKKRKYTRKNLKNKEEEPTISRIIHNSEINGESIENLRKKIDDLESFGFSPIRCAKTEVIPTSNLSDPTPRSDTLSTFTSCSSKLINTQNSKSDISLEELIANDRLASVKNRDKRVKKDKIRKETRKKTNKTNDGKCKEKKDSSIIGEAVSFFALKKTISLINSIALYLSEGKGSSLKEILDIHSDVQTCINNAVNSNFPGEDLKPYQLLISDSIKLDKSGDRTLFESNISSITTCDNETSISVSLSEDTNDILQPGKIVNIPSEISSSNCNEKFQITTSMLSINTNEEFTNDLGSNRNEKYRENEDLTLEEDLFANDELEISGVLQLNDTLSSARQEYMNLINSNKISGVDLCVPREILESEDSYLFERNFHFSDKLDRLNETVFGYKGFRGVQLAAINAIMLGRDCFVMMATGGGKSHCYQLPSLLLNGLVVVFSPLISLMEDQIHIIKSYGIQAETLNAKSTAQDLRHLSKRLLDKNETFEHGCILFITPEKFDKSTSVMKLLQNVDNADRLKLFVIDEAHCVSQWGLSFRKDYRKLGNLKGSFPNVPILALTATATPDVMVDITNVLSLKNHVTVRTTINRPNLWIEVREKTKNTTKEIIDILTKTTGCGIIYCLTTSDCDKMAQKLSESNISVAAYHAKLDISERSLAQKQWKMGLVRVMIATIAFGMGIDKPDVRFVFHSSAPTSILGYYQEIGRAGRDGKFSTTILWYNLRDFERHKNLSNKIKSQISHKAVSGIELSSHPTLYNMREFCQNRTTCRRILLLRAFGEIVQDEDKKCSGCDNCCLQVSSYILDVTNEALIILRFVNYCMKYRSKGILTPNILCDALRGSNRLLVVKYRLNENPYHGKLNSLDSKVIFQIIQEMVNLRILKECRRSSKNFGRTVIIEGLNSTKLFTHKLNVKILCYYENNSTTIQENQNPSKYDQLIDEHAFDYENPQSINGPTLDLFGEHPNQYKYGRDESSEFTVVTFSDQLSKFYTQNDPITPEIDGNSNDFDISNYSLNNNGSMHTTEENPYKFEYKQIKYEPIKEESTFSQVDIKTAKMNNIRRKIPSDLIS</sequence>
<dbReference type="Pfam" id="PF00271">
    <property type="entry name" value="Helicase_C"/>
    <property type="match status" value="1"/>
</dbReference>
<dbReference type="Gene3D" id="3.40.50.300">
    <property type="entry name" value="P-loop containing nucleotide triphosphate hydrolases"/>
    <property type="match status" value="2"/>
</dbReference>
<evidence type="ECO:0000256" key="6">
    <source>
        <dbReference type="ARBA" id="ARBA00034617"/>
    </source>
</evidence>
<evidence type="ECO:0000256" key="3">
    <source>
        <dbReference type="ARBA" id="ARBA00022801"/>
    </source>
</evidence>
<dbReference type="GO" id="GO:0016787">
    <property type="term" value="F:hydrolase activity"/>
    <property type="evidence" value="ECO:0007669"/>
    <property type="project" value="UniProtKB-KW"/>
</dbReference>
<feature type="domain" description="Helicase C-terminal" evidence="10">
    <location>
        <begin position="617"/>
        <end position="760"/>
    </location>
</feature>
<dbReference type="EC" id="5.6.2.4" evidence="7"/>
<dbReference type="InterPro" id="IPR032284">
    <property type="entry name" value="RecQ_Zn-bd"/>
</dbReference>
<evidence type="ECO:0000256" key="8">
    <source>
        <dbReference type="SAM" id="MobiDB-lite"/>
    </source>
</evidence>
<dbReference type="eggNOG" id="KOG0351">
    <property type="taxonomic scope" value="Eukaryota"/>
</dbReference>
<dbReference type="GO" id="GO:0003676">
    <property type="term" value="F:nucleic acid binding"/>
    <property type="evidence" value="ECO:0007669"/>
    <property type="project" value="InterPro"/>
</dbReference>
<dbReference type="Pfam" id="PF16124">
    <property type="entry name" value="RecQ_Zn_bind"/>
    <property type="match status" value="1"/>
</dbReference>
<dbReference type="PROSITE" id="PS51192">
    <property type="entry name" value="HELICASE_ATP_BIND_1"/>
    <property type="match status" value="1"/>
</dbReference>
<dbReference type="InterPro" id="IPR014001">
    <property type="entry name" value="Helicase_ATP-bd"/>
</dbReference>
<dbReference type="RefSeq" id="XP_004831070.1">
    <property type="nucleotide sequence ID" value="XM_004831013.1"/>
</dbReference>
<dbReference type="Gene3D" id="1.10.10.10">
    <property type="entry name" value="Winged helix-like DNA-binding domain superfamily/Winged helix DNA-binding domain"/>
    <property type="match status" value="1"/>
</dbReference>
<dbReference type="NCBIfam" id="TIGR00614">
    <property type="entry name" value="recQ_fam"/>
    <property type="match status" value="1"/>
</dbReference>
<gene>
    <name evidence="11" type="ORF">BEWA_008140</name>
</gene>
<dbReference type="InterPro" id="IPR027417">
    <property type="entry name" value="P-loop_NTPase"/>
</dbReference>
<dbReference type="GO" id="GO:0005524">
    <property type="term" value="F:ATP binding"/>
    <property type="evidence" value="ECO:0007669"/>
    <property type="project" value="UniProtKB-KW"/>
</dbReference>
<dbReference type="InterPro" id="IPR001650">
    <property type="entry name" value="Helicase_C-like"/>
</dbReference>
<name>L0B2T5_THEEQ</name>
<dbReference type="InterPro" id="IPR036390">
    <property type="entry name" value="WH_DNA-bd_sf"/>
</dbReference>
<dbReference type="SMART" id="SM00487">
    <property type="entry name" value="DEXDc"/>
    <property type="match status" value="1"/>
</dbReference>
<dbReference type="FunFam" id="3.40.50.300:FF:001389">
    <property type="entry name" value="ATP-dependent DNA helicase RecQ"/>
    <property type="match status" value="1"/>
</dbReference>
<dbReference type="GO" id="GO:0005694">
    <property type="term" value="C:chromosome"/>
    <property type="evidence" value="ECO:0007669"/>
    <property type="project" value="TreeGrafter"/>
</dbReference>
<dbReference type="GeneID" id="15804623"/>
<dbReference type="Pfam" id="PF00270">
    <property type="entry name" value="DEAD"/>
    <property type="match status" value="1"/>
</dbReference>
<protein>
    <recommendedName>
        <fullName evidence="7">DNA 3'-5' helicase</fullName>
        <ecNumber evidence="7">5.6.2.4</ecNumber>
    </recommendedName>
</protein>
<accession>L0B2T5</accession>
<keyword evidence="4 11" id="KW-0347">Helicase</keyword>
<dbReference type="SUPFAM" id="SSF52540">
    <property type="entry name" value="P-loop containing nucleoside triphosphate hydrolases"/>
    <property type="match status" value="1"/>
</dbReference>
<comment type="similarity">
    <text evidence="1">Belongs to the helicase family. RecQ subfamily.</text>
</comment>
<dbReference type="SUPFAM" id="SSF46785">
    <property type="entry name" value="Winged helix' DNA-binding domain"/>
    <property type="match status" value="1"/>
</dbReference>
<dbReference type="SMART" id="SM00490">
    <property type="entry name" value="HELICc"/>
    <property type="match status" value="1"/>
</dbReference>
<dbReference type="CDD" id="cd17920">
    <property type="entry name" value="DEXHc_RecQ"/>
    <property type="match status" value="1"/>
</dbReference>
<evidence type="ECO:0000256" key="7">
    <source>
        <dbReference type="ARBA" id="ARBA00034808"/>
    </source>
</evidence>
<evidence type="ECO:0000259" key="10">
    <source>
        <dbReference type="PROSITE" id="PS51194"/>
    </source>
</evidence>
<dbReference type="InterPro" id="IPR004589">
    <property type="entry name" value="DNA_helicase_ATP-dep_RecQ"/>
</dbReference>
<proteinExistence type="inferred from homology"/>
<dbReference type="GO" id="GO:0009378">
    <property type="term" value="F:four-way junction helicase activity"/>
    <property type="evidence" value="ECO:0007669"/>
    <property type="project" value="TreeGrafter"/>
</dbReference>
<dbReference type="GO" id="GO:0000724">
    <property type="term" value="P:double-strand break repair via homologous recombination"/>
    <property type="evidence" value="ECO:0007669"/>
    <property type="project" value="TreeGrafter"/>
</dbReference>
<dbReference type="AlphaFoldDB" id="L0B2T5"/>
<dbReference type="PROSITE" id="PS51194">
    <property type="entry name" value="HELICASE_CTER"/>
    <property type="match status" value="1"/>
</dbReference>
<feature type="region of interest" description="Disordered" evidence="8">
    <location>
        <begin position="127"/>
        <end position="153"/>
    </location>
</feature>
<keyword evidence="5" id="KW-0067">ATP-binding</keyword>
<dbReference type="EMBL" id="CP001670">
    <property type="protein sequence ID" value="AFZ81404.1"/>
    <property type="molecule type" value="Genomic_DNA"/>
</dbReference>
<comment type="catalytic activity">
    <reaction evidence="6">
        <text>Couples ATP hydrolysis with the unwinding of duplex DNA by translocating in the 3'-5' direction.</text>
        <dbReference type="EC" id="5.6.2.4"/>
    </reaction>
</comment>
<dbReference type="GO" id="GO:0005737">
    <property type="term" value="C:cytoplasm"/>
    <property type="evidence" value="ECO:0007669"/>
    <property type="project" value="TreeGrafter"/>
</dbReference>
<dbReference type="CDD" id="cd18794">
    <property type="entry name" value="SF2_C_RecQ"/>
    <property type="match status" value="1"/>
</dbReference>
<dbReference type="InterPro" id="IPR036388">
    <property type="entry name" value="WH-like_DNA-bd_sf"/>
</dbReference>
<dbReference type="Proteomes" id="UP000031512">
    <property type="component" value="Chromosome 3"/>
</dbReference>
<keyword evidence="2" id="KW-0547">Nucleotide-binding</keyword>
<evidence type="ECO:0000256" key="2">
    <source>
        <dbReference type="ARBA" id="ARBA00022741"/>
    </source>
</evidence>
<keyword evidence="12" id="KW-1185">Reference proteome</keyword>
<dbReference type="GO" id="GO:0006260">
    <property type="term" value="P:DNA replication"/>
    <property type="evidence" value="ECO:0007669"/>
    <property type="project" value="InterPro"/>
</dbReference>
<dbReference type="PANTHER" id="PTHR13710">
    <property type="entry name" value="DNA HELICASE RECQ FAMILY MEMBER"/>
    <property type="match status" value="1"/>
</dbReference>
<dbReference type="VEuPathDB" id="PiroplasmaDB:BEWA_008140"/>
<evidence type="ECO:0000256" key="5">
    <source>
        <dbReference type="ARBA" id="ARBA00022840"/>
    </source>
</evidence>
<feature type="compositionally biased region" description="Basic residues" evidence="8">
    <location>
        <begin position="127"/>
        <end position="145"/>
    </location>
</feature>
<dbReference type="OrthoDB" id="10261556at2759"/>
<evidence type="ECO:0000256" key="4">
    <source>
        <dbReference type="ARBA" id="ARBA00022806"/>
    </source>
</evidence>
<evidence type="ECO:0000313" key="11">
    <source>
        <dbReference type="EMBL" id="AFZ81404.1"/>
    </source>
</evidence>
<evidence type="ECO:0000313" key="12">
    <source>
        <dbReference type="Proteomes" id="UP000031512"/>
    </source>
</evidence>
<keyword evidence="3" id="KW-0378">Hydrolase</keyword>
<evidence type="ECO:0000256" key="1">
    <source>
        <dbReference type="ARBA" id="ARBA00005446"/>
    </source>
</evidence>
<dbReference type="PANTHER" id="PTHR13710:SF155">
    <property type="entry name" value="ATP-DEPENDENT DNA HELICASE Q-LIKE 3"/>
    <property type="match status" value="1"/>
</dbReference>
<evidence type="ECO:0000259" key="9">
    <source>
        <dbReference type="PROSITE" id="PS51192"/>
    </source>
</evidence>